<evidence type="ECO:0000256" key="2">
    <source>
        <dbReference type="ARBA" id="ARBA00022729"/>
    </source>
</evidence>
<evidence type="ECO:0000256" key="9">
    <source>
        <dbReference type="RuleBase" id="RU004016"/>
    </source>
</evidence>
<feature type="compositionally biased region" description="Basic and acidic residues" evidence="10">
    <location>
        <begin position="224"/>
        <end position="242"/>
    </location>
</feature>
<dbReference type="EC" id="3.4.16.4" evidence="13"/>
<evidence type="ECO:0000256" key="7">
    <source>
        <dbReference type="PIRSR" id="PIRSR618044-1"/>
    </source>
</evidence>
<dbReference type="GO" id="GO:0009252">
    <property type="term" value="P:peptidoglycan biosynthetic process"/>
    <property type="evidence" value="ECO:0007669"/>
    <property type="project" value="UniProtKB-KW"/>
</dbReference>
<protein>
    <submittedName>
        <fullName evidence="13">D-alanyl-D-alanine carboxypeptidase DacB</fullName>
        <ecNumber evidence="13">3.4.16.4</ecNumber>
    </submittedName>
</protein>
<sequence>MNEPDTDAERPETAEFAVPSGGARRGRHARPAGEEAAPAEPEDDETADEPEAGPPVDEESGDEPEADAEPKAEPGDDDASDDEDAAEEAAAAPAAADESGDDAPGAEPDEPAGPSEEEPPEPFEPVAADDPTVTRPEPLPEPPSDRLPALRPDRLPVPRSAAPTVEERLPALPEERPTASASGQWSAPWSPAAPPPEPVTAFRPEPEAGPRPDPGYAPPFEAEFPSHHEPQHEPQHGPRYEQEPQEPPRWVTEREQEPPPIPAYAHAYDEEPRRRRWPLVTLLVAVLLIAGVVAGQLLRPVPEPDLVLALPASHTFAGTKPVLPWPVNGQSAVAVDGLGTMGASGPSAPTPTASVAKVMTAYVFLHEHPLASGADGPEYAVSAQGVADLPGRRQRGESLLGITAGQHLTERKALEALLLISANDVAHELARWDAGTEVDFVAKMNATARSLGMTSTTYTDPSGYDARTVSTAADQVKLLTAAMRVKAFTEVVANRMFVPGDGGAARPAGNLLLGRYGVVGGKTGYTDKAGGNYVFAARKRIGTVTVLIVGAVMAQRSPSAVGAINVGERLVAAAENALTAERVARTGDTVARVEDGLGGSTPVRAVSSVTVVGWRGLTVPLHVLGDPPRSADAGERIGTVTAGPGHFALAPATALDGPSLQHRLLRLR</sequence>
<feature type="compositionally biased region" description="Low complexity" evidence="10">
    <location>
        <begin position="179"/>
        <end position="190"/>
    </location>
</feature>
<dbReference type="PANTHER" id="PTHR21581:SF33">
    <property type="entry name" value="D-ALANYL-D-ALANINE CARBOXYPEPTIDASE DACB"/>
    <property type="match status" value="1"/>
</dbReference>
<dbReference type="RefSeq" id="WP_235828314.1">
    <property type="nucleotide sequence ID" value="NZ_MTBP01000001.1"/>
</dbReference>
<dbReference type="PANTHER" id="PTHR21581">
    <property type="entry name" value="D-ALANYL-D-ALANINE CARBOXYPEPTIDASE"/>
    <property type="match status" value="1"/>
</dbReference>
<proteinExistence type="inferred from homology"/>
<keyword evidence="13" id="KW-0645">Protease</keyword>
<keyword evidence="2" id="KW-0732">Signal</keyword>
<feature type="region of interest" description="Disordered" evidence="10">
    <location>
        <begin position="1"/>
        <end position="262"/>
    </location>
</feature>
<dbReference type="SUPFAM" id="SSF56601">
    <property type="entry name" value="beta-lactamase/transpeptidase-like"/>
    <property type="match status" value="1"/>
</dbReference>
<dbReference type="InterPro" id="IPR012338">
    <property type="entry name" value="Beta-lactam/transpept-like"/>
</dbReference>
<keyword evidence="6" id="KW-0961">Cell wall biogenesis/degradation</keyword>
<keyword evidence="4" id="KW-0133">Cell shape</keyword>
<dbReference type="AlphaFoldDB" id="A0A2P4UR05"/>
<evidence type="ECO:0000259" key="12">
    <source>
        <dbReference type="Pfam" id="PF00768"/>
    </source>
</evidence>
<evidence type="ECO:0000256" key="1">
    <source>
        <dbReference type="ARBA" id="ARBA00007164"/>
    </source>
</evidence>
<evidence type="ECO:0000256" key="3">
    <source>
        <dbReference type="ARBA" id="ARBA00022801"/>
    </source>
</evidence>
<dbReference type="InterPro" id="IPR018044">
    <property type="entry name" value="Peptidase_S11"/>
</dbReference>
<keyword evidence="11" id="KW-0812">Transmembrane</keyword>
<dbReference type="GO" id="GO:0071555">
    <property type="term" value="P:cell wall organization"/>
    <property type="evidence" value="ECO:0007669"/>
    <property type="project" value="UniProtKB-KW"/>
</dbReference>
<keyword evidence="5" id="KW-0573">Peptidoglycan synthesis</keyword>
<evidence type="ECO:0000313" key="14">
    <source>
        <dbReference type="Proteomes" id="UP000242367"/>
    </source>
</evidence>
<keyword evidence="11" id="KW-0472">Membrane</keyword>
<name>A0A2P4UR05_9ACTN</name>
<evidence type="ECO:0000256" key="10">
    <source>
        <dbReference type="SAM" id="MobiDB-lite"/>
    </source>
</evidence>
<keyword evidence="13" id="KW-0121">Carboxypeptidase</keyword>
<keyword evidence="11" id="KW-1133">Transmembrane helix</keyword>
<feature type="active site" description="Proton acceptor" evidence="7">
    <location>
        <position position="357"/>
    </location>
</feature>
<evidence type="ECO:0000256" key="6">
    <source>
        <dbReference type="ARBA" id="ARBA00023316"/>
    </source>
</evidence>
<organism evidence="13 14">
    <name type="scientific">Actinomadura rubteroloni</name>
    <dbReference type="NCBI Taxonomy" id="1926885"/>
    <lineage>
        <taxon>Bacteria</taxon>
        <taxon>Bacillati</taxon>
        <taxon>Actinomycetota</taxon>
        <taxon>Actinomycetes</taxon>
        <taxon>Streptosporangiales</taxon>
        <taxon>Thermomonosporaceae</taxon>
        <taxon>Actinomadura</taxon>
    </lineage>
</organism>
<evidence type="ECO:0000256" key="11">
    <source>
        <dbReference type="SAM" id="Phobius"/>
    </source>
</evidence>
<dbReference type="GO" id="GO:0006508">
    <property type="term" value="P:proteolysis"/>
    <property type="evidence" value="ECO:0007669"/>
    <property type="project" value="InterPro"/>
</dbReference>
<keyword evidence="14" id="KW-1185">Reference proteome</keyword>
<feature type="active site" description="Acyl-ester intermediate" evidence="7">
    <location>
        <position position="354"/>
    </location>
</feature>
<dbReference type="Gene3D" id="3.40.710.10">
    <property type="entry name" value="DD-peptidase/beta-lactamase superfamily"/>
    <property type="match status" value="1"/>
</dbReference>
<gene>
    <name evidence="13" type="primary">dacB_2</name>
    <name evidence="13" type="ORF">BTM25_19040</name>
</gene>
<feature type="compositionally biased region" description="Basic and acidic residues" evidence="10">
    <location>
        <begin position="165"/>
        <end position="177"/>
    </location>
</feature>
<dbReference type="GO" id="GO:0008360">
    <property type="term" value="P:regulation of cell shape"/>
    <property type="evidence" value="ECO:0007669"/>
    <property type="project" value="UniProtKB-KW"/>
</dbReference>
<evidence type="ECO:0000256" key="8">
    <source>
        <dbReference type="PIRSR" id="PIRSR618044-2"/>
    </source>
</evidence>
<accession>A0A2P4UR05</accession>
<dbReference type="Proteomes" id="UP000242367">
    <property type="component" value="Unassembled WGS sequence"/>
</dbReference>
<dbReference type="EMBL" id="MTBP01000001">
    <property type="protein sequence ID" value="POM27489.1"/>
    <property type="molecule type" value="Genomic_DNA"/>
</dbReference>
<feature type="compositionally biased region" description="Low complexity" evidence="10">
    <location>
        <begin position="88"/>
        <end position="106"/>
    </location>
</feature>
<keyword evidence="3 13" id="KW-0378">Hydrolase</keyword>
<dbReference type="GO" id="GO:0009002">
    <property type="term" value="F:serine-type D-Ala-D-Ala carboxypeptidase activity"/>
    <property type="evidence" value="ECO:0007669"/>
    <property type="project" value="UniProtKB-EC"/>
</dbReference>
<dbReference type="PRINTS" id="PR00725">
    <property type="entry name" value="DADACBPTASE1"/>
</dbReference>
<dbReference type="InterPro" id="IPR001967">
    <property type="entry name" value="Peptidase_S11_N"/>
</dbReference>
<reference evidence="13 14" key="1">
    <citation type="journal article" date="2017" name="Chemistry">
        <title>Isolation, Biosynthesis and Chemical Modifications of Rubterolones A-F: Rare Tropolone Alkaloids from Actinomadura sp. 5-2.</title>
        <authorList>
            <person name="Guo H."/>
            <person name="Benndorf R."/>
            <person name="Leichnitz D."/>
            <person name="Klassen J.L."/>
            <person name="Vollmers J."/>
            <person name="Gorls H."/>
            <person name="Steinacker M."/>
            <person name="Weigel C."/>
            <person name="Dahse H.M."/>
            <person name="Kaster A.K."/>
            <person name="de Beer Z.W."/>
            <person name="Poulsen M."/>
            <person name="Beemelmanns C."/>
        </authorList>
    </citation>
    <scope>NUCLEOTIDE SEQUENCE [LARGE SCALE GENOMIC DNA]</scope>
    <source>
        <strain evidence="13 14">5-2</strain>
    </source>
</reference>
<dbReference type="Pfam" id="PF00768">
    <property type="entry name" value="Peptidase_S11"/>
    <property type="match status" value="1"/>
</dbReference>
<comment type="similarity">
    <text evidence="1 9">Belongs to the peptidase S11 family.</text>
</comment>
<feature type="binding site" evidence="8">
    <location>
        <position position="522"/>
    </location>
    <ligand>
        <name>substrate</name>
    </ligand>
</feature>
<evidence type="ECO:0000313" key="13">
    <source>
        <dbReference type="EMBL" id="POM27489.1"/>
    </source>
</evidence>
<feature type="compositionally biased region" description="Acidic residues" evidence="10">
    <location>
        <begin position="107"/>
        <end position="121"/>
    </location>
</feature>
<feature type="active site" evidence="7">
    <location>
        <position position="421"/>
    </location>
</feature>
<feature type="domain" description="Peptidase S11 D-alanyl-D-alanine carboxypeptidase A N-terminal" evidence="12">
    <location>
        <begin position="345"/>
        <end position="546"/>
    </location>
</feature>
<feature type="compositionally biased region" description="Acidic residues" evidence="10">
    <location>
        <begin position="75"/>
        <end position="87"/>
    </location>
</feature>
<feature type="compositionally biased region" description="Acidic residues" evidence="10">
    <location>
        <begin position="40"/>
        <end position="67"/>
    </location>
</feature>
<evidence type="ECO:0000256" key="4">
    <source>
        <dbReference type="ARBA" id="ARBA00022960"/>
    </source>
</evidence>
<feature type="transmembrane region" description="Helical" evidence="11">
    <location>
        <begin position="279"/>
        <end position="298"/>
    </location>
</feature>
<evidence type="ECO:0000256" key="5">
    <source>
        <dbReference type="ARBA" id="ARBA00022984"/>
    </source>
</evidence>
<comment type="caution">
    <text evidence="13">The sequence shown here is derived from an EMBL/GenBank/DDBJ whole genome shotgun (WGS) entry which is preliminary data.</text>
</comment>